<dbReference type="PANTHER" id="PTHR34580:SF1">
    <property type="entry name" value="PROTEIN PAFC"/>
    <property type="match status" value="1"/>
</dbReference>
<proteinExistence type="predicted"/>
<sequence>MQKIERLISIVMLLLQRERVSATELSRLFGVTKRTIQRDMDTLTYANIPVYATHGREGGYGLMGEYKFDKRLLTHRDIEHIVVALDGFGQLSSNEGVQQTIGKIKGMSHLDLTPTLFMTFSDRVGQSGLNEELSTLMDAIKNHWLIKFDYVDQKGAISRRTVEPYHLKLHEMKWYVAGYSMEREDHRTFKVTRMTDLKIKGSFTPRPQPSAGNGMEQPPMMSMMVKAEIDISVRDQFIERFGKQSVVHARGRTYEATMELPENHFAYQFLAGFGNKVRIVEPEQYVEKYKGFLEEALRMYQ</sequence>
<dbReference type="InterPro" id="IPR036390">
    <property type="entry name" value="WH_DNA-bd_sf"/>
</dbReference>
<dbReference type="InterPro" id="IPR057727">
    <property type="entry name" value="WCX_dom"/>
</dbReference>
<dbReference type="RefSeq" id="WP_053428428.1">
    <property type="nucleotide sequence ID" value="NZ_LGUE01000004.1"/>
</dbReference>
<keyword evidence="2" id="KW-0804">Transcription</keyword>
<reference evidence="5" key="1">
    <citation type="submission" date="2015-07" db="EMBL/GenBank/DDBJ databases">
        <title>Fjat-14235 jcm11544.</title>
        <authorList>
            <person name="Liu B."/>
            <person name="Wang J."/>
            <person name="Zhu Y."/>
            <person name="Liu G."/>
            <person name="Chen Q."/>
            <person name="Chen Z."/>
            <person name="Lan J."/>
            <person name="Che J."/>
            <person name="Ge C."/>
            <person name="Shi H."/>
            <person name="Pan Z."/>
            <person name="Liu X."/>
        </authorList>
    </citation>
    <scope>NUCLEOTIDE SEQUENCE [LARGE SCALE GENOMIC DNA]</scope>
    <source>
        <strain evidence="5">JCM 11544</strain>
    </source>
</reference>
<comment type="caution">
    <text evidence="4">The sequence shown here is derived from an EMBL/GenBank/DDBJ whole genome shotgun (WGS) entry which is preliminary data.</text>
</comment>
<dbReference type="PROSITE" id="PS51000">
    <property type="entry name" value="HTH_DEOR_2"/>
    <property type="match status" value="1"/>
</dbReference>
<dbReference type="InterPro" id="IPR036388">
    <property type="entry name" value="WH-like_DNA-bd_sf"/>
</dbReference>
<dbReference type="InterPro" id="IPR051534">
    <property type="entry name" value="CBASS_pafABC_assoc_protein"/>
</dbReference>
<evidence type="ECO:0000313" key="4">
    <source>
        <dbReference type="EMBL" id="KON84826.1"/>
    </source>
</evidence>
<keyword evidence="4" id="KW-0238">DNA-binding</keyword>
<dbReference type="AlphaFoldDB" id="A0A0M0G5W6"/>
<protein>
    <submittedName>
        <fullName evidence="4">DNA-binding protein</fullName>
    </submittedName>
</protein>
<dbReference type="STRING" id="189381.GCA_900166615_01393"/>
<dbReference type="GO" id="GO:0003700">
    <property type="term" value="F:DNA-binding transcription factor activity"/>
    <property type="evidence" value="ECO:0007669"/>
    <property type="project" value="InterPro"/>
</dbReference>
<dbReference type="Pfam" id="PF25583">
    <property type="entry name" value="WCX"/>
    <property type="match status" value="1"/>
</dbReference>
<evidence type="ECO:0000256" key="2">
    <source>
        <dbReference type="ARBA" id="ARBA00023163"/>
    </source>
</evidence>
<dbReference type="Pfam" id="PF13280">
    <property type="entry name" value="WYL"/>
    <property type="match status" value="1"/>
</dbReference>
<dbReference type="InterPro" id="IPR026881">
    <property type="entry name" value="WYL_dom"/>
</dbReference>
<dbReference type="PROSITE" id="PS52050">
    <property type="entry name" value="WYL"/>
    <property type="match status" value="1"/>
</dbReference>
<dbReference type="SUPFAM" id="SSF46785">
    <property type="entry name" value="Winged helix' DNA-binding domain"/>
    <property type="match status" value="1"/>
</dbReference>
<evidence type="ECO:0000313" key="5">
    <source>
        <dbReference type="Proteomes" id="UP000037405"/>
    </source>
</evidence>
<dbReference type="InterPro" id="IPR028349">
    <property type="entry name" value="PafC-like"/>
</dbReference>
<dbReference type="OrthoDB" id="9815009at2"/>
<dbReference type="PIRSF" id="PIRSF016838">
    <property type="entry name" value="PafC"/>
    <property type="match status" value="1"/>
</dbReference>
<name>A0A0M0G5W6_9BACI</name>
<dbReference type="InterPro" id="IPR001034">
    <property type="entry name" value="DeoR_HTH"/>
</dbReference>
<evidence type="ECO:0000259" key="3">
    <source>
        <dbReference type="PROSITE" id="PS51000"/>
    </source>
</evidence>
<dbReference type="PATRIC" id="fig|189381.12.peg.2536"/>
<dbReference type="EMBL" id="LGUE01000004">
    <property type="protein sequence ID" value="KON84826.1"/>
    <property type="molecule type" value="Genomic_DNA"/>
</dbReference>
<feature type="domain" description="HTH deoR-type" evidence="3">
    <location>
        <begin position="3"/>
        <end position="59"/>
    </location>
</feature>
<accession>A0A0M0G5W6</accession>
<dbReference type="GO" id="GO:0003677">
    <property type="term" value="F:DNA binding"/>
    <property type="evidence" value="ECO:0007669"/>
    <property type="project" value="UniProtKB-KW"/>
</dbReference>
<dbReference type="Proteomes" id="UP000037405">
    <property type="component" value="Unassembled WGS sequence"/>
</dbReference>
<dbReference type="Gene3D" id="1.10.10.10">
    <property type="entry name" value="Winged helix-like DNA-binding domain superfamily/Winged helix DNA-binding domain"/>
    <property type="match status" value="1"/>
</dbReference>
<organism evidence="4 5">
    <name type="scientific">Rossellomorea marisflavi</name>
    <dbReference type="NCBI Taxonomy" id="189381"/>
    <lineage>
        <taxon>Bacteria</taxon>
        <taxon>Bacillati</taxon>
        <taxon>Bacillota</taxon>
        <taxon>Bacilli</taxon>
        <taxon>Bacillales</taxon>
        <taxon>Bacillaceae</taxon>
        <taxon>Rossellomorea</taxon>
    </lineage>
</organism>
<dbReference type="PANTHER" id="PTHR34580">
    <property type="match status" value="1"/>
</dbReference>
<dbReference type="SMART" id="SM00420">
    <property type="entry name" value="HTH_DEOR"/>
    <property type="match status" value="1"/>
</dbReference>
<evidence type="ECO:0000256" key="1">
    <source>
        <dbReference type="ARBA" id="ARBA00023015"/>
    </source>
</evidence>
<dbReference type="InterPro" id="IPR013196">
    <property type="entry name" value="HTH_11"/>
</dbReference>
<keyword evidence="1" id="KW-0805">Transcription regulation</keyword>
<keyword evidence="5" id="KW-1185">Reference proteome</keyword>
<gene>
    <name evidence="4" type="ORF">AF331_12495</name>
</gene>
<dbReference type="Pfam" id="PF08279">
    <property type="entry name" value="HTH_11"/>
    <property type="match status" value="1"/>
</dbReference>